<protein>
    <recommendedName>
        <fullName evidence="2">histidine kinase</fullName>
        <ecNumber evidence="2">2.7.13.3</ecNumber>
    </recommendedName>
</protein>
<evidence type="ECO:0000256" key="9">
    <source>
        <dbReference type="PROSITE-ProRule" id="PRU00339"/>
    </source>
</evidence>
<keyword evidence="3" id="KW-0597">Phosphoprotein</keyword>
<evidence type="ECO:0000313" key="14">
    <source>
        <dbReference type="Proteomes" id="UP000609064"/>
    </source>
</evidence>
<evidence type="ECO:0000256" key="2">
    <source>
        <dbReference type="ARBA" id="ARBA00012438"/>
    </source>
</evidence>
<comment type="catalytic activity">
    <reaction evidence="1">
        <text>ATP + protein L-histidine = ADP + protein N-phospho-L-histidine.</text>
        <dbReference type="EC" id="2.7.13.3"/>
    </reaction>
</comment>
<gene>
    <name evidence="13" type="ORF">GCM10011514_12170</name>
</gene>
<dbReference type="SUPFAM" id="SSF48452">
    <property type="entry name" value="TPR-like"/>
    <property type="match status" value="2"/>
</dbReference>
<dbReference type="SUPFAM" id="SSF55874">
    <property type="entry name" value="ATPase domain of HSP90 chaperone/DNA topoisomerase II/histidine kinase"/>
    <property type="match status" value="1"/>
</dbReference>
<reference evidence="13" key="2">
    <citation type="submission" date="2020-09" db="EMBL/GenBank/DDBJ databases">
        <authorList>
            <person name="Sun Q."/>
            <person name="Zhou Y."/>
        </authorList>
    </citation>
    <scope>NUCLEOTIDE SEQUENCE</scope>
    <source>
        <strain evidence="13">CGMCC 1.15958</strain>
    </source>
</reference>
<evidence type="ECO:0000256" key="10">
    <source>
        <dbReference type="SAM" id="Coils"/>
    </source>
</evidence>
<evidence type="ECO:0000256" key="5">
    <source>
        <dbReference type="ARBA" id="ARBA00022741"/>
    </source>
</evidence>
<dbReference type="GO" id="GO:0046983">
    <property type="term" value="F:protein dimerization activity"/>
    <property type="evidence" value="ECO:0007669"/>
    <property type="project" value="InterPro"/>
</dbReference>
<dbReference type="Gene3D" id="3.30.565.10">
    <property type="entry name" value="Histidine kinase-like ATPase, C-terminal domain"/>
    <property type="match status" value="1"/>
</dbReference>
<dbReference type="Pfam" id="PF02518">
    <property type="entry name" value="HATPase_c"/>
    <property type="match status" value="1"/>
</dbReference>
<dbReference type="SMART" id="SM00387">
    <property type="entry name" value="HATPase_c"/>
    <property type="match status" value="1"/>
</dbReference>
<dbReference type="GO" id="GO:0016020">
    <property type="term" value="C:membrane"/>
    <property type="evidence" value="ECO:0007669"/>
    <property type="project" value="InterPro"/>
</dbReference>
<dbReference type="EC" id="2.7.13.3" evidence="2"/>
<keyword evidence="11" id="KW-0472">Membrane</keyword>
<dbReference type="GO" id="GO:0000155">
    <property type="term" value="F:phosphorelay sensor kinase activity"/>
    <property type="evidence" value="ECO:0007669"/>
    <property type="project" value="InterPro"/>
</dbReference>
<dbReference type="PANTHER" id="PTHR24421:SF10">
    <property type="entry name" value="NITRATE_NITRITE SENSOR PROTEIN NARQ"/>
    <property type="match status" value="1"/>
</dbReference>
<keyword evidence="5" id="KW-0547">Nucleotide-binding</keyword>
<dbReference type="InterPro" id="IPR019734">
    <property type="entry name" value="TPR_rpt"/>
</dbReference>
<keyword evidence="11" id="KW-0812">Transmembrane</keyword>
<feature type="transmembrane region" description="Helical" evidence="11">
    <location>
        <begin position="359"/>
        <end position="379"/>
    </location>
</feature>
<evidence type="ECO:0000256" key="3">
    <source>
        <dbReference type="ARBA" id="ARBA00022553"/>
    </source>
</evidence>
<evidence type="ECO:0000313" key="13">
    <source>
        <dbReference type="EMBL" id="GGD49571.1"/>
    </source>
</evidence>
<dbReference type="InterPro" id="IPR011712">
    <property type="entry name" value="Sig_transdc_His_kin_sub3_dim/P"/>
</dbReference>
<feature type="repeat" description="TPR" evidence="9">
    <location>
        <begin position="90"/>
        <end position="123"/>
    </location>
</feature>
<feature type="coiled-coil region" evidence="10">
    <location>
        <begin position="331"/>
        <end position="358"/>
    </location>
</feature>
<dbReference type="InterPro" id="IPR011990">
    <property type="entry name" value="TPR-like_helical_dom_sf"/>
</dbReference>
<dbReference type="InterPro" id="IPR003594">
    <property type="entry name" value="HATPase_dom"/>
</dbReference>
<dbReference type="Gene3D" id="1.25.40.10">
    <property type="entry name" value="Tetratricopeptide repeat domain"/>
    <property type="match status" value="2"/>
</dbReference>
<evidence type="ECO:0000256" key="6">
    <source>
        <dbReference type="ARBA" id="ARBA00022777"/>
    </source>
</evidence>
<dbReference type="InterPro" id="IPR050482">
    <property type="entry name" value="Sensor_HK_TwoCompSys"/>
</dbReference>
<keyword evidence="11" id="KW-1133">Transmembrane helix</keyword>
<evidence type="ECO:0000256" key="4">
    <source>
        <dbReference type="ARBA" id="ARBA00022679"/>
    </source>
</evidence>
<reference evidence="13" key="1">
    <citation type="journal article" date="2014" name="Int. J. Syst. Evol. Microbiol.">
        <title>Complete genome sequence of Corynebacterium casei LMG S-19264T (=DSM 44701T), isolated from a smear-ripened cheese.</title>
        <authorList>
            <consortium name="US DOE Joint Genome Institute (JGI-PGF)"/>
            <person name="Walter F."/>
            <person name="Albersmeier A."/>
            <person name="Kalinowski J."/>
            <person name="Ruckert C."/>
        </authorList>
    </citation>
    <scope>NUCLEOTIDE SEQUENCE</scope>
    <source>
        <strain evidence="13">CGMCC 1.15958</strain>
    </source>
</reference>
<keyword evidence="14" id="KW-1185">Reference proteome</keyword>
<organism evidence="13 14">
    <name type="scientific">Emticicia aquatilis</name>
    <dbReference type="NCBI Taxonomy" id="1537369"/>
    <lineage>
        <taxon>Bacteria</taxon>
        <taxon>Pseudomonadati</taxon>
        <taxon>Bacteroidota</taxon>
        <taxon>Cytophagia</taxon>
        <taxon>Cytophagales</taxon>
        <taxon>Leadbetterellaceae</taxon>
        <taxon>Emticicia</taxon>
    </lineage>
</organism>
<evidence type="ECO:0000256" key="1">
    <source>
        <dbReference type="ARBA" id="ARBA00000085"/>
    </source>
</evidence>
<dbReference type="Gene3D" id="1.20.5.1930">
    <property type="match status" value="1"/>
</dbReference>
<dbReference type="Pfam" id="PF07730">
    <property type="entry name" value="HisKA_3"/>
    <property type="match status" value="1"/>
</dbReference>
<dbReference type="SMART" id="SM00028">
    <property type="entry name" value="TPR"/>
    <property type="match status" value="4"/>
</dbReference>
<evidence type="ECO:0000256" key="7">
    <source>
        <dbReference type="ARBA" id="ARBA00022840"/>
    </source>
</evidence>
<keyword evidence="4" id="KW-0808">Transferase</keyword>
<sequence length="589" mass="68605">MPKDSNYVRTAEQYAWKLLNYLDDEKKAEKILHEADKIALKINDYKGVARINWNFGILYLRYEKLNEALNSFQKSENYVNKYNLSPNEKQLVYSGLGTYYEFVNQYDNAFKYITQAIELTEKFHLSEYILPAYIIMARMYIPIDVKKYEVYTKKSILLIEKEKNKQARYLAELALSDFYVQKKDYLKSKYHSQKSLFYAKNYCRPASIISSWISLSSIYIRLNQLDSAYNYINMSVKLAEKLNNDFRKADAYASMAMYYEFKKQYKLAEKYNLKTLEIDKKGNYGLGVKLDYDKLADLNLLLKDYKKAHDYRVKSYKLEDSLFSLKLSTSVNRLEKEKQEANLKLLKLENENSIFQRNVFLIVGILSILLGIISIVLIINRNKYKKLEAEQRLRNQIAADLHDEIGSTLSSISILSEIVTFQQKKGDSKLEIMQQVSNDAREVIDKMDDIIWAINPQNDSLQNLETRLKSYAIPIFESKEIEFKIDFLAISENIKIDISKRRDIYLILKEAINNLIKYSNSKNAVIEAKLENKFIVFEIIDNGIGFDINAASQRNGLKNMKMRAEKIGATLNINSTISKGTQVILTVPL</sequence>
<name>A0A917DLT6_9BACT</name>
<evidence type="ECO:0000256" key="11">
    <source>
        <dbReference type="SAM" id="Phobius"/>
    </source>
</evidence>
<dbReference type="AlphaFoldDB" id="A0A917DLT6"/>
<dbReference type="PANTHER" id="PTHR24421">
    <property type="entry name" value="NITRATE/NITRITE SENSOR PROTEIN NARX-RELATED"/>
    <property type="match status" value="1"/>
</dbReference>
<keyword evidence="6 13" id="KW-0418">Kinase</keyword>
<dbReference type="EMBL" id="BMKK01000002">
    <property type="protein sequence ID" value="GGD49571.1"/>
    <property type="molecule type" value="Genomic_DNA"/>
</dbReference>
<dbReference type="GO" id="GO:0005524">
    <property type="term" value="F:ATP binding"/>
    <property type="evidence" value="ECO:0007669"/>
    <property type="project" value="UniProtKB-KW"/>
</dbReference>
<evidence type="ECO:0000256" key="8">
    <source>
        <dbReference type="ARBA" id="ARBA00023012"/>
    </source>
</evidence>
<dbReference type="InterPro" id="IPR005467">
    <property type="entry name" value="His_kinase_dom"/>
</dbReference>
<dbReference type="InterPro" id="IPR036890">
    <property type="entry name" value="HATPase_C_sf"/>
</dbReference>
<comment type="caution">
    <text evidence="13">The sequence shown here is derived from an EMBL/GenBank/DDBJ whole genome shotgun (WGS) entry which is preliminary data.</text>
</comment>
<keyword evidence="8" id="KW-0902">Two-component regulatory system</keyword>
<accession>A0A917DLT6</accession>
<dbReference type="PROSITE" id="PS50109">
    <property type="entry name" value="HIS_KIN"/>
    <property type="match status" value="1"/>
</dbReference>
<keyword evidence="10" id="KW-0175">Coiled coil</keyword>
<proteinExistence type="predicted"/>
<dbReference type="Proteomes" id="UP000609064">
    <property type="component" value="Unassembled WGS sequence"/>
</dbReference>
<dbReference type="CDD" id="cd16917">
    <property type="entry name" value="HATPase_UhpB-NarQ-NarX-like"/>
    <property type="match status" value="1"/>
</dbReference>
<dbReference type="RefSeq" id="WP_188765142.1">
    <property type="nucleotide sequence ID" value="NZ_BMKK01000002.1"/>
</dbReference>
<keyword evidence="9" id="KW-0802">TPR repeat</keyword>
<dbReference type="PROSITE" id="PS50005">
    <property type="entry name" value="TPR"/>
    <property type="match status" value="1"/>
</dbReference>
<feature type="domain" description="Histidine kinase" evidence="12">
    <location>
        <begin position="400"/>
        <end position="589"/>
    </location>
</feature>
<evidence type="ECO:0000259" key="12">
    <source>
        <dbReference type="PROSITE" id="PS50109"/>
    </source>
</evidence>
<keyword evidence="7" id="KW-0067">ATP-binding</keyword>